<keyword evidence="1" id="KW-0732">Signal</keyword>
<evidence type="ECO:0000313" key="2">
    <source>
        <dbReference type="EMBL" id="NFV80983.1"/>
    </source>
</evidence>
<protein>
    <recommendedName>
        <fullName evidence="4">DUF1311 domain-containing protein</fullName>
    </recommendedName>
</protein>
<feature type="signal peptide" evidence="1">
    <location>
        <begin position="1"/>
        <end position="22"/>
    </location>
</feature>
<name>A0A7C9QUH2_9PROT</name>
<dbReference type="EMBL" id="JAAIYP010000038">
    <property type="protein sequence ID" value="NFV80983.1"/>
    <property type="molecule type" value="Genomic_DNA"/>
</dbReference>
<reference evidence="2 3" key="1">
    <citation type="submission" date="2020-02" db="EMBL/GenBank/DDBJ databases">
        <authorList>
            <person name="Dziuba M."/>
            <person name="Kuznetsov B."/>
            <person name="Mardanov A."/>
            <person name="Ravin N."/>
            <person name="Grouzdev D."/>
        </authorList>
    </citation>
    <scope>NUCLEOTIDE SEQUENCE [LARGE SCALE GENOMIC DNA]</scope>
    <source>
        <strain evidence="2 3">SpK</strain>
    </source>
</reference>
<dbReference type="Proteomes" id="UP000480684">
    <property type="component" value="Unassembled WGS sequence"/>
</dbReference>
<organism evidence="2 3">
    <name type="scientific">Magnetospirillum aberrantis SpK</name>
    <dbReference type="NCBI Taxonomy" id="908842"/>
    <lineage>
        <taxon>Bacteria</taxon>
        <taxon>Pseudomonadati</taxon>
        <taxon>Pseudomonadota</taxon>
        <taxon>Alphaproteobacteria</taxon>
        <taxon>Rhodospirillales</taxon>
        <taxon>Rhodospirillaceae</taxon>
        <taxon>Magnetospirillum</taxon>
    </lineage>
</organism>
<gene>
    <name evidence="2" type="ORF">G4223_12770</name>
</gene>
<feature type="chain" id="PRO_5028933175" description="DUF1311 domain-containing protein" evidence="1">
    <location>
        <begin position="23"/>
        <end position="155"/>
    </location>
</feature>
<dbReference type="AlphaFoldDB" id="A0A7C9QUH2"/>
<accession>A0A7C9QUH2</accession>
<sequence length="155" mass="17733">MSKVAGAACAMMICFAANTAHATNGFCEEHRLVLNPIYQQLIQRLQWHLYTRDINLKIDAETDIQAFMKFSQQADRYDKRMVNAIRAYNDDDPEAERACRALAVSADCESYLVYQDAVIPLPGINREAVLAEGRRRCERAYQYEGFSYIPIGGWR</sequence>
<keyword evidence="3" id="KW-1185">Reference proteome</keyword>
<evidence type="ECO:0000313" key="3">
    <source>
        <dbReference type="Proteomes" id="UP000480684"/>
    </source>
</evidence>
<evidence type="ECO:0008006" key="4">
    <source>
        <dbReference type="Google" id="ProtNLM"/>
    </source>
</evidence>
<proteinExistence type="predicted"/>
<comment type="caution">
    <text evidence="2">The sequence shown here is derived from an EMBL/GenBank/DDBJ whole genome shotgun (WGS) entry which is preliminary data.</text>
</comment>
<dbReference type="RefSeq" id="WP_163680174.1">
    <property type="nucleotide sequence ID" value="NZ_JAAIYP010000038.1"/>
</dbReference>
<evidence type="ECO:0000256" key="1">
    <source>
        <dbReference type="SAM" id="SignalP"/>
    </source>
</evidence>